<dbReference type="EMBL" id="BSYO01000037">
    <property type="protein sequence ID" value="GMH30035.1"/>
    <property type="molecule type" value="Genomic_DNA"/>
</dbReference>
<accession>A0AAD3THJ7</accession>
<evidence type="ECO:0000313" key="2">
    <source>
        <dbReference type="EMBL" id="GMH30035.1"/>
    </source>
</evidence>
<feature type="region of interest" description="Disordered" evidence="1">
    <location>
        <begin position="78"/>
        <end position="119"/>
    </location>
</feature>
<evidence type="ECO:0000256" key="1">
    <source>
        <dbReference type="SAM" id="MobiDB-lite"/>
    </source>
</evidence>
<gene>
    <name evidence="2" type="ORF">Nepgr_031878</name>
</gene>
<name>A0AAD3THJ7_NEPGR</name>
<comment type="caution">
    <text evidence="2">The sequence shown here is derived from an EMBL/GenBank/DDBJ whole genome shotgun (WGS) entry which is preliminary data.</text>
</comment>
<protein>
    <submittedName>
        <fullName evidence="2">Uncharacterized protein</fullName>
    </submittedName>
</protein>
<keyword evidence="3" id="KW-1185">Reference proteome</keyword>
<organism evidence="2 3">
    <name type="scientific">Nepenthes gracilis</name>
    <name type="common">Slender pitcher plant</name>
    <dbReference type="NCBI Taxonomy" id="150966"/>
    <lineage>
        <taxon>Eukaryota</taxon>
        <taxon>Viridiplantae</taxon>
        <taxon>Streptophyta</taxon>
        <taxon>Embryophyta</taxon>
        <taxon>Tracheophyta</taxon>
        <taxon>Spermatophyta</taxon>
        <taxon>Magnoliopsida</taxon>
        <taxon>eudicotyledons</taxon>
        <taxon>Gunneridae</taxon>
        <taxon>Pentapetalae</taxon>
        <taxon>Caryophyllales</taxon>
        <taxon>Nepenthaceae</taxon>
        <taxon>Nepenthes</taxon>
    </lineage>
</organism>
<evidence type="ECO:0000313" key="3">
    <source>
        <dbReference type="Proteomes" id="UP001279734"/>
    </source>
</evidence>
<reference evidence="2" key="1">
    <citation type="submission" date="2023-05" db="EMBL/GenBank/DDBJ databases">
        <title>Nepenthes gracilis genome sequencing.</title>
        <authorList>
            <person name="Fukushima K."/>
        </authorList>
    </citation>
    <scope>NUCLEOTIDE SEQUENCE</scope>
    <source>
        <strain evidence="2">SING2019-196</strain>
    </source>
</reference>
<dbReference type="Proteomes" id="UP001279734">
    <property type="component" value="Unassembled WGS sequence"/>
</dbReference>
<feature type="compositionally biased region" description="Low complexity" evidence="1">
    <location>
        <begin position="92"/>
        <end position="113"/>
    </location>
</feature>
<dbReference type="AlphaFoldDB" id="A0AAD3THJ7"/>
<sequence length="203" mass="22365">MEREVRFDSVDPSITSLFTDSGWAPVLTSLVAPSLRLLAGLGHPFADYPRLPLGRPITSTTFAQSRFDVCRFPADLPEPFDEPLPDVPPPQQDEGPSGSASSFPDPSGPGPFSSHRHSTSSLTALMGQMSRLVDRFECLYSSQERILASQSQLQSHMFAGFERLDARLVLRRLRFNAGSDIMVLHLPAILSDPVIFRIPIGLF</sequence>
<proteinExistence type="predicted"/>